<keyword evidence="12" id="KW-0223">Dioxygenase</keyword>
<evidence type="ECO:0000256" key="10">
    <source>
        <dbReference type="PIRSR" id="PIRSR009283-1"/>
    </source>
</evidence>
<dbReference type="Gene3D" id="3.10.180.10">
    <property type="entry name" value="2,3-Dihydroxybiphenyl 1,2-Dioxygenase, domain 1"/>
    <property type="match status" value="2"/>
</dbReference>
<evidence type="ECO:0000256" key="6">
    <source>
        <dbReference type="ARBA" id="ARBA00022878"/>
    </source>
</evidence>
<evidence type="ECO:0000259" key="11">
    <source>
        <dbReference type="PROSITE" id="PS51819"/>
    </source>
</evidence>
<feature type="binding site" evidence="10">
    <location>
        <position position="184"/>
    </location>
    <ligand>
        <name>Fe cation</name>
        <dbReference type="ChEBI" id="CHEBI:24875"/>
    </ligand>
</feature>
<keyword evidence="7 10" id="KW-0408">Iron</keyword>
<evidence type="ECO:0000256" key="8">
    <source>
        <dbReference type="ARBA" id="ARBA00023232"/>
    </source>
</evidence>
<dbReference type="GO" id="GO:0006559">
    <property type="term" value="P:L-phenylalanine catabolic process"/>
    <property type="evidence" value="ECO:0007669"/>
    <property type="project" value="UniProtKB-KW"/>
</dbReference>
<gene>
    <name evidence="12" type="ORF">BWQ96_05540</name>
</gene>
<keyword evidence="12" id="KW-0670">Pyruvate</keyword>
<dbReference type="InterPro" id="IPR005956">
    <property type="entry name" value="4OHPhenylPyrv_dOase"/>
</dbReference>
<keyword evidence="4 10" id="KW-0479">Metal-binding</keyword>
<keyword evidence="13" id="KW-1185">Reference proteome</keyword>
<keyword evidence="6" id="KW-0828">Tyrosine catabolism</keyword>
<comment type="similarity">
    <text evidence="2 9">Belongs to the 4HPPD family.</text>
</comment>
<evidence type="ECO:0000256" key="9">
    <source>
        <dbReference type="PIRNR" id="PIRNR009283"/>
    </source>
</evidence>
<keyword evidence="12" id="KW-0560">Oxidoreductase</keyword>
<feature type="binding site" evidence="10">
    <location>
        <position position="267"/>
    </location>
    <ligand>
        <name>Fe cation</name>
        <dbReference type="ChEBI" id="CHEBI:24875"/>
    </ligand>
</feature>
<dbReference type="Proteomes" id="UP000247409">
    <property type="component" value="Unassembled WGS sequence"/>
</dbReference>
<evidence type="ECO:0000256" key="2">
    <source>
        <dbReference type="ARBA" id="ARBA00005877"/>
    </source>
</evidence>
<dbReference type="GO" id="GO:0006572">
    <property type="term" value="P:L-tyrosine catabolic process"/>
    <property type="evidence" value="ECO:0007669"/>
    <property type="project" value="UniProtKB-KW"/>
</dbReference>
<dbReference type="InterPro" id="IPR004360">
    <property type="entry name" value="Glyas_Fos-R_dOase_dom"/>
</dbReference>
<dbReference type="GO" id="GO:0003868">
    <property type="term" value="F:4-hydroxyphenylpyruvate dioxygenase activity"/>
    <property type="evidence" value="ECO:0007669"/>
    <property type="project" value="InterPro"/>
</dbReference>
<reference evidence="12 13" key="1">
    <citation type="journal article" date="2018" name="Mol. Biol. Evol.">
        <title>Analysis of the draft genome of the red seaweed Gracilariopsis chorda provides insights into genome size evolution in Rhodophyta.</title>
        <authorList>
            <person name="Lee J."/>
            <person name="Yang E.C."/>
            <person name="Graf L."/>
            <person name="Yang J.H."/>
            <person name="Qiu H."/>
            <person name="Zel Zion U."/>
            <person name="Chan C.X."/>
            <person name="Stephens T.G."/>
            <person name="Weber A.P.M."/>
            <person name="Boo G.H."/>
            <person name="Boo S.M."/>
            <person name="Kim K.M."/>
            <person name="Shin Y."/>
            <person name="Jung M."/>
            <person name="Lee S.J."/>
            <person name="Yim H.S."/>
            <person name="Lee J.H."/>
            <person name="Bhattacharya D."/>
            <person name="Yoon H.S."/>
        </authorList>
    </citation>
    <scope>NUCLEOTIDE SEQUENCE [LARGE SCALE GENOMIC DNA]</scope>
    <source>
        <strain evidence="12 13">SKKU-2015</strain>
        <tissue evidence="12">Whole body</tissue>
    </source>
</reference>
<evidence type="ECO:0000256" key="7">
    <source>
        <dbReference type="ARBA" id="ARBA00023004"/>
    </source>
</evidence>
<dbReference type="InterPro" id="IPR029068">
    <property type="entry name" value="Glyas_Bleomycin-R_OHBP_Dase"/>
</dbReference>
<dbReference type="AlphaFoldDB" id="A0A2V3IRF8"/>
<keyword evidence="5" id="KW-0677">Repeat</keyword>
<dbReference type="GO" id="GO:0046872">
    <property type="term" value="F:metal ion binding"/>
    <property type="evidence" value="ECO:0007669"/>
    <property type="project" value="UniProtKB-KW"/>
</dbReference>
<evidence type="ECO:0000313" key="12">
    <source>
        <dbReference type="EMBL" id="PXF44683.1"/>
    </source>
</evidence>
<dbReference type="InterPro" id="IPR041735">
    <property type="entry name" value="4OHPhenylPyrv_dOase_C"/>
</dbReference>
<dbReference type="NCBIfam" id="TIGR01263">
    <property type="entry name" value="4HPPD"/>
    <property type="match status" value="1"/>
</dbReference>
<feature type="domain" description="VOC" evidence="11">
    <location>
        <begin position="181"/>
        <end position="339"/>
    </location>
</feature>
<comment type="pathway">
    <text evidence="1">Amino-acid degradation; L-phenylalanine degradation; acetoacetate and fumarate from L-phenylalanine: step 3/6.</text>
</comment>
<accession>A0A2V3IRF8</accession>
<dbReference type="STRING" id="448386.A0A2V3IRF8"/>
<dbReference type="Pfam" id="PF00903">
    <property type="entry name" value="Glyoxalase"/>
    <property type="match status" value="1"/>
</dbReference>
<feature type="domain" description="VOC" evidence="11">
    <location>
        <begin position="18"/>
        <end position="150"/>
    </location>
</feature>
<dbReference type="FunFam" id="3.10.180.10:FF:000001">
    <property type="entry name" value="4-hydroxyphenylpyruvate dioxygenase"/>
    <property type="match status" value="1"/>
</dbReference>
<dbReference type="OrthoDB" id="414569at2759"/>
<dbReference type="PIRSF" id="PIRSF009283">
    <property type="entry name" value="HPP_dOase"/>
    <property type="match status" value="1"/>
</dbReference>
<dbReference type="PANTHER" id="PTHR11959:SF1">
    <property type="entry name" value="4-HYDROXYPHENYLPYRUVATE DIOXYGENASE"/>
    <property type="match status" value="1"/>
</dbReference>
<evidence type="ECO:0000256" key="3">
    <source>
        <dbReference type="ARBA" id="ARBA00013222"/>
    </source>
</evidence>
<sequence>MTRATGNNQIGNRVEYLGFDHVHFWVGNSFQAAAYYISRFGFEPYAYRGLETGSRKVMTQVVRQNNIVFAFSSPLEPGNTEFHRHLMRHGDGVKDVAFRVTDCFTLFENAVRAGAVAIKPPKVEETAEGICITATIQAFDSDTWHTFVERTKYRGPFLPGFKRFEESDPQVNLTRPPELQFIDHCVFNQPEGCMEKVVNWYVNTLGFHRFWSVDDKQIHTEYSSLRSVVVSDFHERVKIPVNEPAEGRRKSQIQEFVEYYDGPGIQHIALNTSDIATSVATLRQRGVSFIRVPVTYYEEKKQLLGLSTTSIREALDDLQSKGILLDFDDVGYLLQIFTKPLQDRPTFFIEIIQRNLHSGFGVGNFKSLFQAIEQEQALRGNL</sequence>
<dbReference type="InterPro" id="IPR037523">
    <property type="entry name" value="VOC_core"/>
</dbReference>
<feature type="binding site" evidence="10">
    <location>
        <position position="350"/>
    </location>
    <ligand>
        <name>Fe cation</name>
        <dbReference type="ChEBI" id="CHEBI:24875"/>
    </ligand>
</feature>
<dbReference type="SUPFAM" id="SSF54593">
    <property type="entry name" value="Glyoxalase/Bleomycin resistance protein/Dihydroxybiphenyl dioxygenase"/>
    <property type="match status" value="1"/>
</dbReference>
<comment type="cofactor">
    <cofactor evidence="10">
        <name>Fe cation</name>
        <dbReference type="ChEBI" id="CHEBI:24875"/>
    </cofactor>
    <text evidence="10">Binds 1 Fe cation per subunit.</text>
</comment>
<dbReference type="PANTHER" id="PTHR11959">
    <property type="entry name" value="4-HYDROXYPHENYLPYRUVATE DIOXYGENASE"/>
    <property type="match status" value="1"/>
</dbReference>
<dbReference type="InterPro" id="IPR041736">
    <property type="entry name" value="4OHPhenylPyrv_dOase_N"/>
</dbReference>
<evidence type="ECO:0000256" key="5">
    <source>
        <dbReference type="ARBA" id="ARBA00022737"/>
    </source>
</evidence>
<evidence type="ECO:0000256" key="1">
    <source>
        <dbReference type="ARBA" id="ARBA00005162"/>
    </source>
</evidence>
<organism evidence="12 13">
    <name type="scientific">Gracilariopsis chorda</name>
    <dbReference type="NCBI Taxonomy" id="448386"/>
    <lineage>
        <taxon>Eukaryota</taxon>
        <taxon>Rhodophyta</taxon>
        <taxon>Florideophyceae</taxon>
        <taxon>Rhodymeniophycidae</taxon>
        <taxon>Gracilariales</taxon>
        <taxon>Gracilariaceae</taxon>
        <taxon>Gracilariopsis</taxon>
    </lineage>
</organism>
<comment type="caution">
    <text evidence="12">The sequence shown here is derived from an EMBL/GenBank/DDBJ whole genome shotgun (WGS) entry which is preliminary data.</text>
</comment>
<keyword evidence="8" id="KW-0585">Phenylalanine catabolism</keyword>
<name>A0A2V3IRF8_9FLOR</name>
<dbReference type="CDD" id="cd08342">
    <property type="entry name" value="HPPD_N_like"/>
    <property type="match status" value="1"/>
</dbReference>
<dbReference type="EMBL" id="NBIV01000083">
    <property type="protein sequence ID" value="PXF44683.1"/>
    <property type="molecule type" value="Genomic_DNA"/>
</dbReference>
<protein>
    <recommendedName>
        <fullName evidence="3 9">4-hydroxyphenylpyruvate dioxygenase</fullName>
    </recommendedName>
</protein>
<evidence type="ECO:0000313" key="13">
    <source>
        <dbReference type="Proteomes" id="UP000247409"/>
    </source>
</evidence>
<dbReference type="PROSITE" id="PS51819">
    <property type="entry name" value="VOC"/>
    <property type="match status" value="2"/>
</dbReference>
<dbReference type="CDD" id="cd07250">
    <property type="entry name" value="HPPD_C_like"/>
    <property type="match status" value="1"/>
</dbReference>
<proteinExistence type="inferred from homology"/>
<evidence type="ECO:0000256" key="4">
    <source>
        <dbReference type="ARBA" id="ARBA00022723"/>
    </source>
</evidence>